<sequence length="163" mass="17911">MARFQSMAMARVPPGRTPLAVRVIAEWGLKINMHAHRGHFLHKQPTEYHAQGPLFGRSGYSPTDNSHSRILGGCTVLPVIAEQQNNMDVYSEIGQLHTATTPCNGFKKLHLGNTMLDHKGNLESSPQRQLGTPLSIALSLVPRGQLSGRSSLINWVNKPDDSL</sequence>
<proteinExistence type="predicted"/>
<accession>A0A9Q1K6M5</accession>
<gene>
    <name evidence="1" type="ORF">Cgig2_013441</name>
</gene>
<reference evidence="1" key="1">
    <citation type="submission" date="2022-04" db="EMBL/GenBank/DDBJ databases">
        <title>Carnegiea gigantea Genome sequencing and assembly v2.</title>
        <authorList>
            <person name="Copetti D."/>
            <person name="Sanderson M.J."/>
            <person name="Burquez A."/>
            <person name="Wojciechowski M.F."/>
        </authorList>
    </citation>
    <scope>NUCLEOTIDE SEQUENCE</scope>
    <source>
        <strain evidence="1">SGP5-SGP5p</strain>
        <tissue evidence="1">Aerial part</tissue>
    </source>
</reference>
<evidence type="ECO:0000313" key="1">
    <source>
        <dbReference type="EMBL" id="KAJ8437825.1"/>
    </source>
</evidence>
<name>A0A9Q1K6M5_9CARY</name>
<comment type="caution">
    <text evidence="1">The sequence shown here is derived from an EMBL/GenBank/DDBJ whole genome shotgun (WGS) entry which is preliminary data.</text>
</comment>
<dbReference type="AlphaFoldDB" id="A0A9Q1K6M5"/>
<protein>
    <submittedName>
        <fullName evidence="1">Uncharacterized protein</fullName>
    </submittedName>
</protein>
<organism evidence="1 2">
    <name type="scientific">Carnegiea gigantea</name>
    <dbReference type="NCBI Taxonomy" id="171969"/>
    <lineage>
        <taxon>Eukaryota</taxon>
        <taxon>Viridiplantae</taxon>
        <taxon>Streptophyta</taxon>
        <taxon>Embryophyta</taxon>
        <taxon>Tracheophyta</taxon>
        <taxon>Spermatophyta</taxon>
        <taxon>Magnoliopsida</taxon>
        <taxon>eudicotyledons</taxon>
        <taxon>Gunneridae</taxon>
        <taxon>Pentapetalae</taxon>
        <taxon>Caryophyllales</taxon>
        <taxon>Cactineae</taxon>
        <taxon>Cactaceae</taxon>
        <taxon>Cactoideae</taxon>
        <taxon>Echinocereeae</taxon>
        <taxon>Carnegiea</taxon>
    </lineage>
</organism>
<keyword evidence="2" id="KW-1185">Reference proteome</keyword>
<dbReference type="EMBL" id="JAKOGI010000278">
    <property type="protein sequence ID" value="KAJ8437825.1"/>
    <property type="molecule type" value="Genomic_DNA"/>
</dbReference>
<dbReference type="Proteomes" id="UP001153076">
    <property type="component" value="Unassembled WGS sequence"/>
</dbReference>
<evidence type="ECO:0000313" key="2">
    <source>
        <dbReference type="Proteomes" id="UP001153076"/>
    </source>
</evidence>